<keyword evidence="3" id="KW-1185">Reference proteome</keyword>
<organism evidence="2 3">
    <name type="scientific">Bacillus carboniphilus</name>
    <dbReference type="NCBI Taxonomy" id="86663"/>
    <lineage>
        <taxon>Bacteria</taxon>
        <taxon>Bacillati</taxon>
        <taxon>Bacillota</taxon>
        <taxon>Bacilli</taxon>
        <taxon>Bacillales</taxon>
        <taxon>Bacillaceae</taxon>
        <taxon>Bacillus</taxon>
    </lineage>
</organism>
<evidence type="ECO:0000313" key="2">
    <source>
        <dbReference type="EMBL" id="WLR41224.1"/>
    </source>
</evidence>
<dbReference type="Pfam" id="PF12679">
    <property type="entry name" value="ABC2_membrane_2"/>
    <property type="match status" value="1"/>
</dbReference>
<sequence>MNKLKVFISSEQKSMFRNRTFFLFGLLFTFLLMTITSIQLFSLPPTASFTRFSASILNVLLFLLPLFTLTIGSLSISTDVESKWFSLMKTYPLNMMSYTTGKLISLFFSFCTMLIIGFGFVILFYSLQRGHHLDWLLFFLSIGTVAIFSSLSILIGCLATNRIHSLSLSLTVWAFFLLIYDYMIMSLGTIVSGNLLKNMVIVLTFTNPAEWLRTGFMIYSGYSSTLGPVYYEFSSFFLSPIGMTVYVIISGLWVVIPIFISNFILKRKES</sequence>
<dbReference type="EMBL" id="CP129013">
    <property type="protein sequence ID" value="WLR41224.1"/>
    <property type="molecule type" value="Genomic_DNA"/>
</dbReference>
<feature type="transmembrane region" description="Helical" evidence="1">
    <location>
        <begin position="243"/>
        <end position="265"/>
    </location>
</feature>
<keyword evidence="1" id="KW-0472">Membrane</keyword>
<dbReference type="RefSeq" id="WP_226540172.1">
    <property type="nucleotide sequence ID" value="NZ_CP129013.1"/>
</dbReference>
<evidence type="ECO:0000313" key="3">
    <source>
        <dbReference type="Proteomes" id="UP001197974"/>
    </source>
</evidence>
<proteinExistence type="predicted"/>
<reference evidence="2 3" key="1">
    <citation type="submission" date="2023-06" db="EMBL/GenBank/DDBJ databases">
        <title>Five Gram-positive bacteria isolated from mangrove sediments in Shenzhen, Guangdong, China.</title>
        <authorList>
            <person name="Yu S."/>
            <person name="Zheng W."/>
            <person name="Huang Y."/>
        </authorList>
    </citation>
    <scope>NUCLEOTIDE SEQUENCE [LARGE SCALE GENOMIC DNA]</scope>
    <source>
        <strain evidence="2 3">SaN35-3</strain>
    </source>
</reference>
<evidence type="ECO:0000256" key="1">
    <source>
        <dbReference type="SAM" id="Phobius"/>
    </source>
</evidence>
<keyword evidence="1" id="KW-1133">Transmembrane helix</keyword>
<feature type="transmembrane region" description="Helical" evidence="1">
    <location>
        <begin position="170"/>
        <end position="191"/>
    </location>
</feature>
<feature type="transmembrane region" description="Helical" evidence="1">
    <location>
        <begin position="103"/>
        <end position="125"/>
    </location>
</feature>
<feature type="transmembrane region" description="Helical" evidence="1">
    <location>
        <begin position="137"/>
        <end position="158"/>
    </location>
</feature>
<name>A0ABY9JP89_9BACI</name>
<keyword evidence="1" id="KW-0812">Transmembrane</keyword>
<gene>
    <name evidence="2" type="ORF">LC087_09735</name>
</gene>
<accession>A0ABY9JP89</accession>
<feature type="transmembrane region" description="Helical" evidence="1">
    <location>
        <begin position="55"/>
        <end position="76"/>
    </location>
</feature>
<dbReference type="Proteomes" id="UP001197974">
    <property type="component" value="Chromosome"/>
</dbReference>
<protein>
    <submittedName>
        <fullName evidence="2">ABC transporter permease</fullName>
    </submittedName>
</protein>
<feature type="transmembrane region" description="Helical" evidence="1">
    <location>
        <begin position="21"/>
        <end position="43"/>
    </location>
</feature>